<dbReference type="GO" id="GO:0008168">
    <property type="term" value="F:methyltransferase activity"/>
    <property type="evidence" value="ECO:0007669"/>
    <property type="project" value="UniProtKB-KW"/>
</dbReference>
<accession>A0A3S9XFZ4</accession>
<feature type="domain" description="GCVT N-terminal" evidence="7">
    <location>
        <begin position="7"/>
        <end position="257"/>
    </location>
</feature>
<comment type="catalytic activity">
    <reaction evidence="6">
        <text>N(6)-[(R)-S(8)-aminomethyldihydrolipoyl]-L-lysyl-[protein] + (6S)-5,6,7,8-tetrahydrofolate = N(6)-[(R)-dihydrolipoyl]-L-lysyl-[protein] + (6R)-5,10-methylene-5,6,7,8-tetrahydrofolate + NH4(+)</text>
        <dbReference type="Rhea" id="RHEA:16945"/>
        <dbReference type="Rhea" id="RHEA-COMP:10475"/>
        <dbReference type="Rhea" id="RHEA-COMP:10492"/>
        <dbReference type="ChEBI" id="CHEBI:15636"/>
        <dbReference type="ChEBI" id="CHEBI:28938"/>
        <dbReference type="ChEBI" id="CHEBI:57453"/>
        <dbReference type="ChEBI" id="CHEBI:83100"/>
        <dbReference type="ChEBI" id="CHEBI:83143"/>
        <dbReference type="EC" id="2.1.2.10"/>
    </reaction>
</comment>
<dbReference type="InterPro" id="IPR006222">
    <property type="entry name" value="GCVT_N"/>
</dbReference>
<keyword evidence="3" id="KW-0032">Aminotransferase</keyword>
<sequence length="359" mass="39950">MVLQTPLYEQHLALGAEMADIDGWMLPLHFGSQIEEHNQVRKDCGMFDVSFMVAIDVTGAQAKEFLQYLLANDVSLLADDGRVQYSVMLNERAGIVSDVLVFRIDARYRLIFNAALPDQLMSWMEQHKGHFDVSFCLRSDMATLSVQGPNAINKLLDQLAKPYADQLASLSPLHSISIDGWFIARTGYTGEDGVDILLPKDDAQQLWLELMGAGIMPIGMRARDTLRLESGYSAYGLDIDAETSPLCCNMAWVIAWEPSDRDFVGREALEAKKHVRLNKLIGLVSEERGSLHNGQPIRIEGIGEGFITSTSFSPTLSKCIALAKVPIETGSRAEVEIKGKWYPVRVVPPKFVWHGKILI</sequence>
<proteinExistence type="inferred from homology"/>
<dbReference type="NCBIfam" id="TIGR00528">
    <property type="entry name" value="gcvT"/>
    <property type="match status" value="1"/>
</dbReference>
<keyword evidence="9" id="KW-0489">Methyltransferase</keyword>
<evidence type="ECO:0000256" key="6">
    <source>
        <dbReference type="ARBA" id="ARBA00047665"/>
    </source>
</evidence>
<evidence type="ECO:0000256" key="1">
    <source>
        <dbReference type="ARBA" id="ARBA00008609"/>
    </source>
</evidence>
<dbReference type="Gene3D" id="2.40.30.110">
    <property type="entry name" value="Aminomethyltransferase beta-barrel domains"/>
    <property type="match status" value="1"/>
</dbReference>
<evidence type="ECO:0000259" key="7">
    <source>
        <dbReference type="Pfam" id="PF01571"/>
    </source>
</evidence>
<dbReference type="PANTHER" id="PTHR43757:SF2">
    <property type="entry name" value="AMINOMETHYLTRANSFERASE, MITOCHONDRIAL"/>
    <property type="match status" value="1"/>
</dbReference>
<reference evidence="10" key="1">
    <citation type="submission" date="2018-06" db="EMBL/GenBank/DDBJ databases">
        <title>Complete genome of Pseudomonas insecticola strain QZS01.</title>
        <authorList>
            <person name="Wang J."/>
            <person name="Su Q."/>
        </authorList>
    </citation>
    <scope>NUCLEOTIDE SEQUENCE [LARGE SCALE GENOMIC DNA]</scope>
    <source>
        <strain evidence="10">QZS01</strain>
    </source>
</reference>
<dbReference type="InterPro" id="IPR006223">
    <property type="entry name" value="GcvT"/>
</dbReference>
<name>A0A3S9XFZ4_9GAMM</name>
<dbReference type="GO" id="GO:0005960">
    <property type="term" value="C:glycine cleavage complex"/>
    <property type="evidence" value="ECO:0007669"/>
    <property type="project" value="InterPro"/>
</dbReference>
<dbReference type="InterPro" id="IPR028896">
    <property type="entry name" value="GcvT/YgfZ/DmdA"/>
</dbReference>
<dbReference type="GO" id="GO:0005829">
    <property type="term" value="C:cytosol"/>
    <property type="evidence" value="ECO:0007669"/>
    <property type="project" value="TreeGrafter"/>
</dbReference>
<feature type="domain" description="Aminomethyltransferase C-terminal" evidence="8">
    <location>
        <begin position="279"/>
        <end position="352"/>
    </location>
</feature>
<evidence type="ECO:0000256" key="3">
    <source>
        <dbReference type="ARBA" id="ARBA00022576"/>
    </source>
</evidence>
<dbReference type="RefSeq" id="WP_127164104.1">
    <property type="nucleotide sequence ID" value="NZ_CP029822.1"/>
</dbReference>
<dbReference type="Gene3D" id="3.30.70.1400">
    <property type="entry name" value="Aminomethyltransferase beta-barrel domains"/>
    <property type="match status" value="1"/>
</dbReference>
<gene>
    <name evidence="9" type="primary">gcvT</name>
    <name evidence="9" type="ORF">DM558_11425</name>
</gene>
<dbReference type="PIRSF" id="PIRSF006487">
    <property type="entry name" value="GcvT"/>
    <property type="match status" value="1"/>
</dbReference>
<dbReference type="Gene3D" id="4.10.1250.10">
    <property type="entry name" value="Aminomethyltransferase fragment"/>
    <property type="match status" value="1"/>
</dbReference>
<dbReference type="Pfam" id="PF01571">
    <property type="entry name" value="GCV_T"/>
    <property type="match status" value="1"/>
</dbReference>
<evidence type="ECO:0000256" key="5">
    <source>
        <dbReference type="ARBA" id="ARBA00031395"/>
    </source>
</evidence>
<evidence type="ECO:0000313" key="9">
    <source>
        <dbReference type="EMBL" id="AZS51343.1"/>
    </source>
</evidence>
<dbReference type="PANTHER" id="PTHR43757">
    <property type="entry name" value="AMINOMETHYLTRANSFERASE"/>
    <property type="match status" value="1"/>
</dbReference>
<organism evidence="9 10">
    <name type="scientific">Entomomonas moraniae</name>
    <dbReference type="NCBI Taxonomy" id="2213226"/>
    <lineage>
        <taxon>Bacteria</taxon>
        <taxon>Pseudomonadati</taxon>
        <taxon>Pseudomonadota</taxon>
        <taxon>Gammaproteobacteria</taxon>
        <taxon>Pseudomonadales</taxon>
        <taxon>Pseudomonadaceae</taxon>
        <taxon>Entomomonas</taxon>
    </lineage>
</organism>
<dbReference type="GO" id="GO:0004047">
    <property type="term" value="F:aminomethyltransferase activity"/>
    <property type="evidence" value="ECO:0007669"/>
    <property type="project" value="UniProtKB-EC"/>
</dbReference>
<protein>
    <recommendedName>
        <fullName evidence="2">aminomethyltransferase</fullName>
        <ecNumber evidence="2">2.1.2.10</ecNumber>
    </recommendedName>
    <alternativeName>
        <fullName evidence="5">Glycine cleavage system T protein</fullName>
    </alternativeName>
</protein>
<dbReference type="Gene3D" id="3.30.1360.120">
    <property type="entry name" value="Probable tRNA modification gtpase trme, domain 1"/>
    <property type="match status" value="1"/>
</dbReference>
<dbReference type="NCBIfam" id="NF001567">
    <property type="entry name" value="PRK00389.1"/>
    <property type="match status" value="1"/>
</dbReference>
<dbReference type="SUPFAM" id="SSF103025">
    <property type="entry name" value="Folate-binding domain"/>
    <property type="match status" value="1"/>
</dbReference>
<dbReference type="AlphaFoldDB" id="A0A3S9XFZ4"/>
<dbReference type="Proteomes" id="UP000273143">
    <property type="component" value="Chromosome"/>
</dbReference>
<evidence type="ECO:0000259" key="8">
    <source>
        <dbReference type="Pfam" id="PF08669"/>
    </source>
</evidence>
<evidence type="ECO:0000313" key="10">
    <source>
        <dbReference type="Proteomes" id="UP000273143"/>
    </source>
</evidence>
<dbReference type="SUPFAM" id="SSF101790">
    <property type="entry name" value="Aminomethyltransferase beta-barrel domain"/>
    <property type="match status" value="1"/>
</dbReference>
<dbReference type="InterPro" id="IPR027266">
    <property type="entry name" value="TrmE/GcvT-like"/>
</dbReference>
<dbReference type="KEGG" id="emo:DM558_11425"/>
<dbReference type="EMBL" id="CP029822">
    <property type="protein sequence ID" value="AZS51343.1"/>
    <property type="molecule type" value="Genomic_DNA"/>
</dbReference>
<evidence type="ECO:0000256" key="4">
    <source>
        <dbReference type="ARBA" id="ARBA00022679"/>
    </source>
</evidence>
<keyword evidence="4 9" id="KW-0808">Transferase</keyword>
<dbReference type="InterPro" id="IPR029043">
    <property type="entry name" value="GcvT/YgfZ_C"/>
</dbReference>
<comment type="similarity">
    <text evidence="1">Belongs to the GcvT family.</text>
</comment>
<dbReference type="GO" id="GO:0006546">
    <property type="term" value="P:glycine catabolic process"/>
    <property type="evidence" value="ECO:0007669"/>
    <property type="project" value="InterPro"/>
</dbReference>
<evidence type="ECO:0000256" key="2">
    <source>
        <dbReference type="ARBA" id="ARBA00012616"/>
    </source>
</evidence>
<dbReference type="Pfam" id="PF08669">
    <property type="entry name" value="GCV_T_C"/>
    <property type="match status" value="1"/>
</dbReference>
<dbReference type="EC" id="2.1.2.10" evidence="2"/>
<keyword evidence="10" id="KW-1185">Reference proteome</keyword>
<dbReference type="InterPro" id="IPR013977">
    <property type="entry name" value="GcvT_C"/>
</dbReference>
<dbReference type="GO" id="GO:0008483">
    <property type="term" value="F:transaminase activity"/>
    <property type="evidence" value="ECO:0007669"/>
    <property type="project" value="UniProtKB-KW"/>
</dbReference>
<dbReference type="GO" id="GO:0032259">
    <property type="term" value="P:methylation"/>
    <property type="evidence" value="ECO:0007669"/>
    <property type="project" value="UniProtKB-KW"/>
</dbReference>